<dbReference type="Proteomes" id="UP000253314">
    <property type="component" value="Unassembled WGS sequence"/>
</dbReference>
<dbReference type="RefSeq" id="WP_113804364.1">
    <property type="nucleotide sequence ID" value="NZ_QOCW01000002.1"/>
</dbReference>
<dbReference type="AlphaFoldDB" id="A0A366XZ58"/>
<dbReference type="SUPFAM" id="SSF54637">
    <property type="entry name" value="Thioesterase/thiol ester dehydrase-isomerase"/>
    <property type="match status" value="1"/>
</dbReference>
<evidence type="ECO:0000259" key="1">
    <source>
        <dbReference type="Pfam" id="PF01575"/>
    </source>
</evidence>
<dbReference type="InterPro" id="IPR002539">
    <property type="entry name" value="MaoC-like_dom"/>
</dbReference>
<evidence type="ECO:0000313" key="3">
    <source>
        <dbReference type="Proteomes" id="UP000253314"/>
    </source>
</evidence>
<name>A0A366XZ58_9BACI</name>
<accession>A0A366XZ58</accession>
<dbReference type="PANTHER" id="PTHR43437:SF3">
    <property type="entry name" value="HYDROXYACYL-THIOESTER DEHYDRATASE TYPE 2, MITOCHONDRIAL"/>
    <property type="match status" value="1"/>
</dbReference>
<dbReference type="Gene3D" id="3.10.129.10">
    <property type="entry name" value="Hotdog Thioesterase"/>
    <property type="match status" value="1"/>
</dbReference>
<sequence>MSNYYSGMILSHIHIPAVTKKSIQEYAEVSKDQNIIHLEQENAKKAGFSNIVAHGMIGAASAAQAVEKWIPEYEFISSYHVRFKAPHYVNESLTINGTIISTAEDCSKVTIEINAETEQKNVILKGKIVVQLRKENGYASSK</sequence>
<reference evidence="2 3" key="1">
    <citation type="submission" date="2018-07" db="EMBL/GenBank/DDBJ databases">
        <title>Lottiidibacillus patelloidae gen. nov., sp. nov., isolated from the intestinal tract of a marine limpet and the reclassification of B. taeanensis BH030017T, B. algicola KMM 3737T and B. hwajinpoensis SW-72T as genus Lottiidibacillus.</title>
        <authorList>
            <person name="Liu R."/>
            <person name="Huang Z."/>
        </authorList>
    </citation>
    <scope>NUCLEOTIDE SEQUENCE [LARGE SCALE GENOMIC DNA]</scope>
    <source>
        <strain evidence="2 3">BH030017</strain>
    </source>
</reference>
<dbReference type="GO" id="GO:0006633">
    <property type="term" value="P:fatty acid biosynthetic process"/>
    <property type="evidence" value="ECO:0007669"/>
    <property type="project" value="TreeGrafter"/>
</dbReference>
<dbReference type="PANTHER" id="PTHR43437">
    <property type="entry name" value="HYDROXYACYL-THIOESTER DEHYDRATASE TYPE 2, MITOCHONDRIAL-RELATED"/>
    <property type="match status" value="1"/>
</dbReference>
<keyword evidence="3" id="KW-1185">Reference proteome</keyword>
<evidence type="ECO:0000313" key="2">
    <source>
        <dbReference type="EMBL" id="RBW70886.1"/>
    </source>
</evidence>
<organism evidence="2 3">
    <name type="scientific">Bacillus taeanensis</name>
    <dbReference type="NCBI Taxonomy" id="273032"/>
    <lineage>
        <taxon>Bacteria</taxon>
        <taxon>Bacillati</taxon>
        <taxon>Bacillota</taxon>
        <taxon>Bacilli</taxon>
        <taxon>Bacillales</taxon>
        <taxon>Bacillaceae</taxon>
        <taxon>Bacillus</taxon>
    </lineage>
</organism>
<proteinExistence type="predicted"/>
<gene>
    <name evidence="2" type="ORF">DS031_02480</name>
</gene>
<protein>
    <recommendedName>
        <fullName evidence="1">MaoC-like domain-containing protein</fullName>
    </recommendedName>
</protein>
<dbReference type="InterPro" id="IPR050965">
    <property type="entry name" value="UPF0336/Enoyl-CoA_hydratase"/>
</dbReference>
<comment type="caution">
    <text evidence="2">The sequence shown here is derived from an EMBL/GenBank/DDBJ whole genome shotgun (WGS) entry which is preliminary data.</text>
</comment>
<dbReference type="OrthoDB" id="9801625at2"/>
<dbReference type="InterPro" id="IPR029069">
    <property type="entry name" value="HotDog_dom_sf"/>
</dbReference>
<dbReference type="EMBL" id="QOCW01000002">
    <property type="protein sequence ID" value="RBW70886.1"/>
    <property type="molecule type" value="Genomic_DNA"/>
</dbReference>
<dbReference type="GO" id="GO:0019171">
    <property type="term" value="F:(3R)-hydroxyacyl-[acyl-carrier-protein] dehydratase activity"/>
    <property type="evidence" value="ECO:0007669"/>
    <property type="project" value="TreeGrafter"/>
</dbReference>
<dbReference type="Pfam" id="PF01575">
    <property type="entry name" value="MaoC_dehydratas"/>
    <property type="match status" value="1"/>
</dbReference>
<feature type="domain" description="MaoC-like" evidence="1">
    <location>
        <begin position="18"/>
        <end position="101"/>
    </location>
</feature>